<dbReference type="KEGG" id="aaeo:BJI67_11030"/>
<evidence type="ECO:0000313" key="9">
    <source>
        <dbReference type="EMBL" id="AOV18581.1"/>
    </source>
</evidence>
<protein>
    <recommendedName>
        <fullName evidence="11">Transporter</fullName>
    </recommendedName>
</protein>
<evidence type="ECO:0008006" key="11">
    <source>
        <dbReference type="Google" id="ProtNLM"/>
    </source>
</evidence>
<dbReference type="GO" id="GO:0009279">
    <property type="term" value="C:cell outer membrane"/>
    <property type="evidence" value="ECO:0007669"/>
    <property type="project" value="UniProtKB-SubCell"/>
</dbReference>
<organism evidence="9 10">
    <name type="scientific">Acidihalobacter aeolianus</name>
    <dbReference type="NCBI Taxonomy" id="2792603"/>
    <lineage>
        <taxon>Bacteria</taxon>
        <taxon>Pseudomonadati</taxon>
        <taxon>Pseudomonadota</taxon>
        <taxon>Gammaproteobacteria</taxon>
        <taxon>Chromatiales</taxon>
        <taxon>Ectothiorhodospiraceae</taxon>
        <taxon>Acidihalobacter</taxon>
    </lineage>
</organism>
<dbReference type="InterPro" id="IPR051906">
    <property type="entry name" value="TolC-like"/>
</dbReference>
<evidence type="ECO:0000313" key="10">
    <source>
        <dbReference type="Proteomes" id="UP000095342"/>
    </source>
</evidence>
<evidence type="ECO:0000256" key="1">
    <source>
        <dbReference type="ARBA" id="ARBA00004442"/>
    </source>
</evidence>
<evidence type="ECO:0000256" key="4">
    <source>
        <dbReference type="ARBA" id="ARBA00022452"/>
    </source>
</evidence>
<dbReference type="Proteomes" id="UP000095342">
    <property type="component" value="Chromosome"/>
</dbReference>
<keyword evidence="10" id="KW-1185">Reference proteome</keyword>
<dbReference type="SUPFAM" id="SSF56954">
    <property type="entry name" value="Outer membrane efflux proteins (OEP)"/>
    <property type="match status" value="1"/>
</dbReference>
<proteinExistence type="inferred from homology"/>
<accession>A0A1D8KC89</accession>
<dbReference type="GO" id="GO:0015288">
    <property type="term" value="F:porin activity"/>
    <property type="evidence" value="ECO:0007669"/>
    <property type="project" value="TreeGrafter"/>
</dbReference>
<dbReference type="Pfam" id="PF02321">
    <property type="entry name" value="OEP"/>
    <property type="match status" value="2"/>
</dbReference>
<evidence type="ECO:0000256" key="7">
    <source>
        <dbReference type="ARBA" id="ARBA00023237"/>
    </source>
</evidence>
<name>A0A1D8KC89_9GAMM</name>
<keyword evidence="5" id="KW-0812">Transmembrane</keyword>
<evidence type="ECO:0000256" key="6">
    <source>
        <dbReference type="ARBA" id="ARBA00023136"/>
    </source>
</evidence>
<evidence type="ECO:0000256" key="8">
    <source>
        <dbReference type="SAM" id="SignalP"/>
    </source>
</evidence>
<feature type="chain" id="PRO_5009109856" description="Transporter" evidence="8">
    <location>
        <begin position="29"/>
        <end position="478"/>
    </location>
</feature>
<reference evidence="9 10" key="1">
    <citation type="submission" date="2016-09" db="EMBL/GenBank/DDBJ databases">
        <title>Acidihalobacter prosperus V6 (DSM14174).</title>
        <authorList>
            <person name="Khaleque H.N."/>
            <person name="Ramsay J.P."/>
            <person name="Murphy R.J.T."/>
            <person name="Kaksonen A.H."/>
            <person name="Boxall N.J."/>
            <person name="Watkin E.L.J."/>
        </authorList>
    </citation>
    <scope>NUCLEOTIDE SEQUENCE [LARGE SCALE GENOMIC DNA]</scope>
    <source>
        <strain evidence="9 10">V6</strain>
    </source>
</reference>
<dbReference type="GO" id="GO:1990281">
    <property type="term" value="C:efflux pump complex"/>
    <property type="evidence" value="ECO:0007669"/>
    <property type="project" value="TreeGrafter"/>
</dbReference>
<evidence type="ECO:0000256" key="3">
    <source>
        <dbReference type="ARBA" id="ARBA00022448"/>
    </source>
</evidence>
<keyword evidence="3" id="KW-0813">Transport</keyword>
<keyword evidence="7" id="KW-0998">Cell outer membrane</keyword>
<dbReference type="InterPro" id="IPR003423">
    <property type="entry name" value="OMP_efflux"/>
</dbReference>
<comment type="subcellular location">
    <subcellularLocation>
        <location evidence="1">Cell outer membrane</location>
    </subcellularLocation>
</comment>
<keyword evidence="4" id="KW-1134">Transmembrane beta strand</keyword>
<dbReference type="PANTHER" id="PTHR30026:SF21">
    <property type="entry name" value="SLR1270 PROTEIN"/>
    <property type="match status" value="1"/>
</dbReference>
<dbReference type="AlphaFoldDB" id="A0A1D8KC89"/>
<keyword evidence="6" id="KW-0472">Membrane</keyword>
<dbReference type="PANTHER" id="PTHR30026">
    <property type="entry name" value="OUTER MEMBRANE PROTEIN TOLC"/>
    <property type="match status" value="1"/>
</dbReference>
<evidence type="ECO:0000256" key="2">
    <source>
        <dbReference type="ARBA" id="ARBA00007613"/>
    </source>
</evidence>
<gene>
    <name evidence="9" type="ORF">BJI67_11030</name>
</gene>
<dbReference type="EMBL" id="CP017448">
    <property type="protein sequence ID" value="AOV18581.1"/>
    <property type="molecule type" value="Genomic_DNA"/>
</dbReference>
<dbReference type="Gene3D" id="1.20.1600.10">
    <property type="entry name" value="Outer membrane efflux proteins (OEP)"/>
    <property type="match status" value="1"/>
</dbReference>
<feature type="signal peptide" evidence="8">
    <location>
        <begin position="1"/>
        <end position="28"/>
    </location>
</feature>
<dbReference type="GO" id="GO:0015562">
    <property type="term" value="F:efflux transmembrane transporter activity"/>
    <property type="evidence" value="ECO:0007669"/>
    <property type="project" value="InterPro"/>
</dbReference>
<sequence length="478" mass="51166">MMVCPTDCWKGALVALLLAVVVGQPVMAAGDNIAGNRISFAKAVNMALAQTPEMLKAQAQIAEARGGVRQARGHLLPSLSASFTGMGSDNPLNVFGMKLSQGKATFNDFGANQFLGPQTLGVTPNNLDNPDWYRNYQPKLSLQVPVYNGGQIWGGLSQARAYLAAARQGDQAARQHMIYEVLSAYEGVNSAQSFVGVAGKAINAAKAYVKISQHLFAQGVVSKSDLLRAELNLTNARLQGEEARNALADRRAELRMLIGLPPGTPLQITQTISAILPRMGLAELRRQGAAANPGVRARLFQVEAAQAGVSMARASYLPHFNIQISREWNSPSLDGGRPSYTIAGVLSWNIFDFGARSGALDTAEAQVMERRAEARQARESTELAVDKSWRAVHLAGERVAARKLGVAEASEAERLARLRYEKGVSTIADLLSAQAALDQARSQLVAARYQEVMAGASLMLATGQLHLSALRAVPLDTP</sequence>
<comment type="similarity">
    <text evidence="2">Belongs to the outer membrane factor (OMF) (TC 1.B.17) family.</text>
</comment>
<evidence type="ECO:0000256" key="5">
    <source>
        <dbReference type="ARBA" id="ARBA00022692"/>
    </source>
</evidence>
<keyword evidence="8" id="KW-0732">Signal</keyword>